<protein>
    <submittedName>
        <fullName evidence="1">Uncharacterized protein</fullName>
    </submittedName>
</protein>
<evidence type="ECO:0000313" key="4">
    <source>
        <dbReference type="Proteomes" id="UP000577697"/>
    </source>
</evidence>
<dbReference type="EMBL" id="CP015005">
    <property type="protein sequence ID" value="AMS41230.1"/>
    <property type="molecule type" value="Genomic_DNA"/>
</dbReference>
<name>A0AAC8YMN9_AMIAI</name>
<evidence type="ECO:0000313" key="1">
    <source>
        <dbReference type="EMBL" id="AMS41230.1"/>
    </source>
</evidence>
<sequence length="89" mass="10155">MLAREGVMPATDADLDEVERRLATHVHYSFDRFVMERVLERLRRAEAARPAAVIPELRPAERFSASWKKHWADGWNACVAAMVEGTTKC</sequence>
<dbReference type="EMBL" id="JACICB010000007">
    <property type="protein sequence ID" value="MBB3705787.1"/>
    <property type="molecule type" value="Genomic_DNA"/>
</dbReference>
<reference evidence="1 3" key="1">
    <citation type="submission" date="2016-03" db="EMBL/GenBank/DDBJ databases">
        <title>Complete genome of Aminobacter aminovorans KCTC 2477.</title>
        <authorList>
            <person name="Kim K.M."/>
        </authorList>
    </citation>
    <scope>NUCLEOTIDE SEQUENCE [LARGE SCALE GENOMIC DNA]</scope>
    <source>
        <strain evidence="1 3">KCTC 2477</strain>
    </source>
</reference>
<accession>A0AAC8YMN9</accession>
<keyword evidence="4" id="KW-1185">Reference proteome</keyword>
<gene>
    <name evidence="1" type="ORF">AA2016_2302</name>
    <name evidence="2" type="ORF">FHS67_002106</name>
</gene>
<organism evidence="1 3">
    <name type="scientific">Aminobacter aminovorans</name>
    <name type="common">Chelatobacter heintzii</name>
    <dbReference type="NCBI Taxonomy" id="83263"/>
    <lineage>
        <taxon>Bacteria</taxon>
        <taxon>Pseudomonadati</taxon>
        <taxon>Pseudomonadota</taxon>
        <taxon>Alphaproteobacteria</taxon>
        <taxon>Hyphomicrobiales</taxon>
        <taxon>Phyllobacteriaceae</taxon>
        <taxon>Aminobacter</taxon>
    </lineage>
</organism>
<dbReference type="AlphaFoldDB" id="A0AAC8YMN9"/>
<dbReference type="RefSeq" id="WP_067959110.1">
    <property type="nucleotide sequence ID" value="NZ_CP015005.1"/>
</dbReference>
<evidence type="ECO:0000313" key="2">
    <source>
        <dbReference type="EMBL" id="MBB3705787.1"/>
    </source>
</evidence>
<proteinExistence type="predicted"/>
<reference evidence="2 4" key="2">
    <citation type="submission" date="2020-08" db="EMBL/GenBank/DDBJ databases">
        <title>Genomic Encyclopedia of Type Strains, Phase IV (KMG-IV): sequencing the most valuable type-strain genomes for metagenomic binning, comparative biology and taxonomic classification.</title>
        <authorList>
            <person name="Goeker M."/>
        </authorList>
    </citation>
    <scope>NUCLEOTIDE SEQUENCE [LARGE SCALE GENOMIC DNA]</scope>
    <source>
        <strain evidence="2 4">DSM 10368</strain>
    </source>
</reference>
<dbReference type="Proteomes" id="UP000075755">
    <property type="component" value="Chromosome"/>
</dbReference>
<dbReference type="Proteomes" id="UP000577697">
    <property type="component" value="Unassembled WGS sequence"/>
</dbReference>
<dbReference type="KEGG" id="aak:AA2016_2302"/>
<evidence type="ECO:0000313" key="3">
    <source>
        <dbReference type="Proteomes" id="UP000075755"/>
    </source>
</evidence>